<protein>
    <recommendedName>
        <fullName evidence="5">DUF1311 domain-containing protein</fullName>
    </recommendedName>
</protein>
<proteinExistence type="predicted"/>
<dbReference type="AlphaFoldDB" id="A0A9X3RGV5"/>
<evidence type="ECO:0000256" key="1">
    <source>
        <dbReference type="SAM" id="MobiDB-lite"/>
    </source>
</evidence>
<evidence type="ECO:0000313" key="4">
    <source>
        <dbReference type="Proteomes" id="UP001146469"/>
    </source>
</evidence>
<dbReference type="EMBL" id="JAKMUT010000006">
    <property type="protein sequence ID" value="MCZ9290092.1"/>
    <property type="molecule type" value="Genomic_DNA"/>
</dbReference>
<evidence type="ECO:0000313" key="3">
    <source>
        <dbReference type="EMBL" id="MCZ9290092.1"/>
    </source>
</evidence>
<dbReference type="Gene3D" id="4.10.860.10">
    <property type="entry name" value="UVR domain"/>
    <property type="match status" value="1"/>
</dbReference>
<dbReference type="Proteomes" id="UP001146469">
    <property type="component" value="Unassembled WGS sequence"/>
</dbReference>
<feature type="signal peptide" evidence="2">
    <location>
        <begin position="1"/>
        <end position="27"/>
    </location>
</feature>
<keyword evidence="2" id="KW-0732">Signal</keyword>
<comment type="caution">
    <text evidence="3">The sequence shown here is derived from an EMBL/GenBank/DDBJ whole genome shotgun (WGS) entry which is preliminary data.</text>
</comment>
<evidence type="ECO:0008006" key="5">
    <source>
        <dbReference type="Google" id="ProtNLM"/>
    </source>
</evidence>
<evidence type="ECO:0000256" key="2">
    <source>
        <dbReference type="SAM" id="SignalP"/>
    </source>
</evidence>
<dbReference type="RefSeq" id="WP_070489111.1">
    <property type="nucleotide sequence ID" value="NZ_JAKMUT010000006.1"/>
</dbReference>
<gene>
    <name evidence="3" type="ORF">L8V00_07730</name>
</gene>
<name>A0A9X3RGV5_9CORY</name>
<feature type="region of interest" description="Disordered" evidence="1">
    <location>
        <begin position="30"/>
        <end position="62"/>
    </location>
</feature>
<organism evidence="3 4">
    <name type="scientific">Corynebacterium evansiae</name>
    <dbReference type="NCBI Taxonomy" id="2913499"/>
    <lineage>
        <taxon>Bacteria</taxon>
        <taxon>Bacillati</taxon>
        <taxon>Actinomycetota</taxon>
        <taxon>Actinomycetes</taxon>
        <taxon>Mycobacteriales</taxon>
        <taxon>Corynebacteriaceae</taxon>
        <taxon>Corynebacterium</taxon>
    </lineage>
</organism>
<keyword evidence="4" id="KW-1185">Reference proteome</keyword>
<reference evidence="3" key="1">
    <citation type="submission" date="2022-02" db="EMBL/GenBank/DDBJ databases">
        <title>Corynebacterium sp. from urogenital microbiome.</title>
        <authorList>
            <person name="Cappelli E.A."/>
            <person name="Ribeiro T.G."/>
            <person name="Peixe L."/>
        </authorList>
    </citation>
    <scope>NUCLEOTIDE SEQUENCE</scope>
    <source>
        <strain evidence="3">C8Ua_174</strain>
    </source>
</reference>
<sequence>MANSSRIASIAVAAVLTLSSAAGIAGAADADSAPETLQPLPTVETPKAPASSGLGSSSRVPKACQKLDQQIEEVRKQWDEAVAEQDIYKANGLRMEFGNLAASYYQCRLAGNTLVGSL</sequence>
<accession>A0A9X3RGV5</accession>
<feature type="chain" id="PRO_5040912923" description="DUF1311 domain-containing protein" evidence="2">
    <location>
        <begin position="28"/>
        <end position="118"/>
    </location>
</feature>